<reference evidence="2 3" key="1">
    <citation type="submission" date="2019-01" db="EMBL/GenBank/DDBJ databases">
        <authorList>
            <person name="Chen W.-M."/>
        </authorList>
    </citation>
    <scope>NUCLEOTIDE SEQUENCE [LARGE SCALE GENOMIC DNA]</scope>
    <source>
        <strain evidence="2 3">HPM-16</strain>
    </source>
</reference>
<dbReference type="Proteomes" id="UP000282818">
    <property type="component" value="Unassembled WGS sequence"/>
</dbReference>
<feature type="transmembrane region" description="Helical" evidence="1">
    <location>
        <begin position="117"/>
        <end position="140"/>
    </location>
</feature>
<dbReference type="EMBL" id="SACQ01000009">
    <property type="protein sequence ID" value="RVU29444.1"/>
    <property type="molecule type" value="Genomic_DNA"/>
</dbReference>
<evidence type="ECO:0000313" key="3">
    <source>
        <dbReference type="Proteomes" id="UP000282818"/>
    </source>
</evidence>
<proteinExistence type="predicted"/>
<evidence type="ECO:0000313" key="2">
    <source>
        <dbReference type="EMBL" id="RVU29444.1"/>
    </source>
</evidence>
<evidence type="ECO:0000256" key="1">
    <source>
        <dbReference type="SAM" id="Phobius"/>
    </source>
</evidence>
<accession>A0A437Q4L1</accession>
<dbReference type="AlphaFoldDB" id="A0A437Q4L1"/>
<comment type="caution">
    <text evidence="2">The sequence shown here is derived from an EMBL/GenBank/DDBJ whole genome shotgun (WGS) entry which is preliminary data.</text>
</comment>
<sequence>MTVPNDTTEWATQYSPREKLIRVIGLLTLAAGLMGLHHWLFLPWFNEFVNRPQCVQLFGISALRYFWQIIFIGIPLFTLVVVAVLTLPLGLKSLKEQRFPPQHVKVMKPTRVSVGRVAVFKAVGLLVLPVLMFVMVLWGAQQAQNMPDLDPAMLPQSECGTHLQEVH</sequence>
<keyword evidence="1" id="KW-0472">Membrane</keyword>
<feature type="transmembrane region" description="Helical" evidence="1">
    <location>
        <begin position="20"/>
        <end position="45"/>
    </location>
</feature>
<organism evidence="2 3">
    <name type="scientific">Neptunomonas marina</name>
    <dbReference type="NCBI Taxonomy" id="1815562"/>
    <lineage>
        <taxon>Bacteria</taxon>
        <taxon>Pseudomonadati</taxon>
        <taxon>Pseudomonadota</taxon>
        <taxon>Gammaproteobacteria</taxon>
        <taxon>Oceanospirillales</taxon>
        <taxon>Oceanospirillaceae</taxon>
        <taxon>Neptunomonas</taxon>
    </lineage>
</organism>
<gene>
    <name evidence="2" type="ORF">EOE65_16000</name>
</gene>
<protein>
    <submittedName>
        <fullName evidence="2">Uncharacterized protein</fullName>
    </submittedName>
</protein>
<dbReference type="RefSeq" id="WP_127695581.1">
    <property type="nucleotide sequence ID" value="NZ_SACQ01000009.1"/>
</dbReference>
<name>A0A437Q4L1_9GAMM</name>
<keyword evidence="1" id="KW-0812">Transmembrane</keyword>
<keyword evidence="1" id="KW-1133">Transmembrane helix</keyword>
<feature type="transmembrane region" description="Helical" evidence="1">
    <location>
        <begin position="65"/>
        <end position="91"/>
    </location>
</feature>
<keyword evidence="3" id="KW-1185">Reference proteome</keyword>